<dbReference type="PATRIC" id="fig|1675527.3.peg.3719"/>
<dbReference type="Proteomes" id="UP000037178">
    <property type="component" value="Unassembled WGS sequence"/>
</dbReference>
<evidence type="ECO:0000313" key="1">
    <source>
        <dbReference type="EMBL" id="KMW58577.1"/>
    </source>
</evidence>
<organism evidence="1 2">
    <name type="scientific">Candidatus Rhodobacter oscarellae</name>
    <dbReference type="NCBI Taxonomy" id="1675527"/>
    <lineage>
        <taxon>Bacteria</taxon>
        <taxon>Pseudomonadati</taxon>
        <taxon>Pseudomonadota</taxon>
        <taxon>Alphaproteobacteria</taxon>
        <taxon>Rhodobacterales</taxon>
        <taxon>Rhodobacter group</taxon>
        <taxon>Rhodobacter</taxon>
    </lineage>
</organism>
<evidence type="ECO:0000313" key="2">
    <source>
        <dbReference type="Proteomes" id="UP000037178"/>
    </source>
</evidence>
<sequence>MLKTGGPKKNDVYFGCDPGVALDHARVCDYIAVIDAFEAVFETTVKIVQYETLKQDPKGFALASLAAIQPGLGEGRDLVQPLPEERNRSPSPIAIWIAEISAVLARKMGLRNPETNTLLTRAEHQAMCALGDRVNAALVERAAHVGQDYVPYPASERKNLMFRDEVDFDKWVRVASDIAQAPKPWLSGLGRRTAGRIRRQFQRR</sequence>
<dbReference type="EMBL" id="LFTY01000002">
    <property type="protein sequence ID" value="KMW58577.1"/>
    <property type="molecule type" value="Genomic_DNA"/>
</dbReference>
<dbReference type="AlphaFoldDB" id="A0A0J9E782"/>
<proteinExistence type="predicted"/>
<gene>
    <name evidence="1" type="ORF">AIOL_003555</name>
</gene>
<keyword evidence="2" id="KW-1185">Reference proteome</keyword>
<comment type="caution">
    <text evidence="1">The sequence shown here is derived from an EMBL/GenBank/DDBJ whole genome shotgun (WGS) entry which is preliminary data.</text>
</comment>
<name>A0A0J9E782_9RHOB</name>
<reference evidence="1 2" key="1">
    <citation type="submission" date="2015-06" db="EMBL/GenBank/DDBJ databases">
        <title>Draft genome sequence of an Alphaproteobacteria species associated to the Mediterranean sponge Oscarella lobularis.</title>
        <authorList>
            <person name="Jourda C."/>
            <person name="Santini S."/>
            <person name="Claverie J.-M."/>
        </authorList>
    </citation>
    <scope>NUCLEOTIDE SEQUENCE [LARGE SCALE GENOMIC DNA]</scope>
    <source>
        <strain evidence="1">IGS</strain>
    </source>
</reference>
<protein>
    <submittedName>
        <fullName evidence="1">Uncharacterized protein</fullName>
    </submittedName>
</protein>
<accession>A0A0J9E782</accession>